<protein>
    <recommendedName>
        <fullName evidence="1">N-acetyltransferase domain-containing protein</fullName>
    </recommendedName>
</protein>
<dbReference type="Proteomes" id="UP000027981">
    <property type="component" value="Chromosome"/>
</dbReference>
<dbReference type="AlphaFoldDB" id="A0A075LUY2"/>
<dbReference type="InterPro" id="IPR016181">
    <property type="entry name" value="Acyl_CoA_acyltransferase"/>
</dbReference>
<dbReference type="RefSeq" id="WP_048165440.1">
    <property type="nucleotide sequence ID" value="NZ_CP006019.1"/>
</dbReference>
<organism evidence="2 3">
    <name type="scientific">Palaeococcus pacificus DY20341</name>
    <dbReference type="NCBI Taxonomy" id="1343739"/>
    <lineage>
        <taxon>Archaea</taxon>
        <taxon>Methanobacteriati</taxon>
        <taxon>Methanobacteriota</taxon>
        <taxon>Thermococci</taxon>
        <taxon>Thermococcales</taxon>
        <taxon>Thermococcaceae</taxon>
        <taxon>Palaeococcus</taxon>
    </lineage>
</organism>
<evidence type="ECO:0000313" key="3">
    <source>
        <dbReference type="Proteomes" id="UP000027981"/>
    </source>
</evidence>
<dbReference type="PROSITE" id="PS51186">
    <property type="entry name" value="GNAT"/>
    <property type="match status" value="1"/>
</dbReference>
<keyword evidence="3" id="KW-1185">Reference proteome</keyword>
<dbReference type="HOGENOM" id="CLU_013985_3_2_2"/>
<dbReference type="SUPFAM" id="SSF55729">
    <property type="entry name" value="Acyl-CoA N-acyltransferases (Nat)"/>
    <property type="match status" value="1"/>
</dbReference>
<dbReference type="Pfam" id="PF13302">
    <property type="entry name" value="Acetyltransf_3"/>
    <property type="match status" value="1"/>
</dbReference>
<dbReference type="EMBL" id="CP006019">
    <property type="protein sequence ID" value="AIF69941.1"/>
    <property type="molecule type" value="Genomic_DNA"/>
</dbReference>
<evidence type="ECO:0000259" key="1">
    <source>
        <dbReference type="PROSITE" id="PS51186"/>
    </source>
</evidence>
<dbReference type="Gene3D" id="3.40.630.30">
    <property type="match status" value="1"/>
</dbReference>
<dbReference type="KEGG" id="ppac:PAP_07760"/>
<dbReference type="STRING" id="1343739.PAP_07760"/>
<dbReference type="eggNOG" id="arCOG00842">
    <property type="taxonomic scope" value="Archaea"/>
</dbReference>
<reference evidence="3" key="1">
    <citation type="submission" date="2013-06" db="EMBL/GenBank/DDBJ databases">
        <title>Complete Genome Sequence of Hyperthermophilic Palaeococcus pacificus DY20341T, Isolated from a Deep-Sea Hydrothermal Sediments.</title>
        <authorList>
            <person name="Zeng X."/>
            <person name="Shao Z."/>
        </authorList>
    </citation>
    <scope>NUCLEOTIDE SEQUENCE [LARGE SCALE GENOMIC DNA]</scope>
    <source>
        <strain evidence="3">DY20341</strain>
    </source>
</reference>
<accession>A0A075LUY2</accession>
<dbReference type="GO" id="GO:0016747">
    <property type="term" value="F:acyltransferase activity, transferring groups other than amino-acyl groups"/>
    <property type="evidence" value="ECO:0007669"/>
    <property type="project" value="InterPro"/>
</dbReference>
<dbReference type="PANTHER" id="PTHR43328">
    <property type="entry name" value="ACETYLTRANSFERASE-RELATED"/>
    <property type="match status" value="1"/>
</dbReference>
<reference evidence="2 3" key="2">
    <citation type="journal article" date="2015" name="Genome Announc.">
        <title>Complete Genome Sequence of Hyperthermophilic Piezophilic Archaeon Palaeococcus pacificus DY20341T, Isolated from Deep-Sea Hydrothermal Sediments.</title>
        <authorList>
            <person name="Zeng X."/>
            <person name="Jebbar M."/>
            <person name="Shao Z."/>
        </authorList>
    </citation>
    <scope>NUCLEOTIDE SEQUENCE [LARGE SCALE GENOMIC DNA]</scope>
    <source>
        <strain evidence="2 3">DY20341</strain>
    </source>
</reference>
<gene>
    <name evidence="2" type="ORF">PAP_07760</name>
</gene>
<feature type="domain" description="N-acetyltransferase" evidence="1">
    <location>
        <begin position="12"/>
        <end position="177"/>
    </location>
</feature>
<sequence>MRRPIILSGENVSLGLLLKEDMPKIWEWFNDRDLREFLMNPEEIFYLEDEMEWYENVRKNKEKHKVFTILNATTAELMGVIGLHNIDHKNGHAELGYFLWKKYWRKGYMSEAVKLMLNYAFEYLNLRKVYARVFEPNIGSQRVLEKNGFNLAGKLKKHVYIPKFGYVDVLYYEMFREEWEG</sequence>
<dbReference type="PANTHER" id="PTHR43328:SF1">
    <property type="entry name" value="N-ACETYLTRANSFERASE DOMAIN-CONTAINING PROTEIN"/>
    <property type="match status" value="1"/>
</dbReference>
<dbReference type="GeneID" id="24842653"/>
<dbReference type="OrthoDB" id="120213at2157"/>
<name>A0A075LUY2_9EURY</name>
<dbReference type="InterPro" id="IPR000182">
    <property type="entry name" value="GNAT_dom"/>
</dbReference>
<proteinExistence type="predicted"/>
<evidence type="ECO:0000313" key="2">
    <source>
        <dbReference type="EMBL" id="AIF69941.1"/>
    </source>
</evidence>